<proteinExistence type="predicted"/>
<reference evidence="1 2" key="1">
    <citation type="submission" date="2019-03" db="EMBL/GenBank/DDBJ databases">
        <title>Genomic Encyclopedia of Archaeal and Bacterial Type Strains, Phase II (KMG-II): from individual species to whole genera.</title>
        <authorList>
            <person name="Goeker M."/>
        </authorList>
    </citation>
    <scope>NUCLEOTIDE SEQUENCE [LARGE SCALE GENOMIC DNA]</scope>
    <source>
        <strain evidence="1 2">DSM 15388</strain>
    </source>
</reference>
<gene>
    <name evidence="1" type="ORF">BCF53_10162</name>
</gene>
<sequence>MSKPSVLTTSSEGYEVFNHPFELLNEKDKPGFNKAELADKDANILSAFIEPFATNWSSIVADA</sequence>
<dbReference type="EMBL" id="SLZR01000001">
    <property type="protein sequence ID" value="TCS43720.1"/>
    <property type="molecule type" value="Genomic_DNA"/>
</dbReference>
<keyword evidence="2" id="KW-1185">Reference proteome</keyword>
<accession>A0A4R3IAW3</accession>
<comment type="caution">
    <text evidence="1">The sequence shown here is derived from an EMBL/GenBank/DDBJ whole genome shotgun (WGS) entry which is preliminary data.</text>
</comment>
<evidence type="ECO:0000313" key="2">
    <source>
        <dbReference type="Proteomes" id="UP000295793"/>
    </source>
</evidence>
<protein>
    <submittedName>
        <fullName evidence="1">Uncharacterized protein</fullName>
    </submittedName>
</protein>
<dbReference type="Proteomes" id="UP000295793">
    <property type="component" value="Unassembled WGS sequence"/>
</dbReference>
<name>A0A4R3IAW3_9GAMM</name>
<dbReference type="AlphaFoldDB" id="A0A4R3IAW3"/>
<dbReference type="RefSeq" id="WP_132698704.1">
    <property type="nucleotide sequence ID" value="NZ_SLZR01000001.1"/>
</dbReference>
<evidence type="ECO:0000313" key="1">
    <source>
        <dbReference type="EMBL" id="TCS43720.1"/>
    </source>
</evidence>
<organism evidence="1 2">
    <name type="scientific">Reinekea marinisedimentorum</name>
    <dbReference type="NCBI Taxonomy" id="230495"/>
    <lineage>
        <taxon>Bacteria</taxon>
        <taxon>Pseudomonadati</taxon>
        <taxon>Pseudomonadota</taxon>
        <taxon>Gammaproteobacteria</taxon>
        <taxon>Oceanospirillales</taxon>
        <taxon>Saccharospirillaceae</taxon>
        <taxon>Reinekea</taxon>
    </lineage>
</organism>